<dbReference type="InterPro" id="IPR028098">
    <property type="entry name" value="Glyco_trans_4-like_N"/>
</dbReference>
<keyword evidence="1" id="KW-0328">Glycosyltransferase</keyword>
<sequence length="641" mass="72854">MVEQETPLDSRTILSTRVHCANYETGLRRVIELARGERPAAVSACNTHLVSLARNDVRFHRVMQRFDLIVPDGFPLVWSLNAAGAKLQDRVYGPYFMRHVLANTPAPWKHFFFGGTPQCLERLVAAAKEIQPDIDVADVLSPPFRQWTEHDEQEFARRIRESGADFIWVALGGERQERWIVQNLHRHSRGVFFGIGDAFELLGGGRAFAPEWMQKKGLTWLYRLVQEPRRLWARYFKYNSLFLYFTARDKVFGLPERWSGKPRKGLPSVAFLGSRGVPARYSGFEVVVEQLGARLAEKGHAVTVYNRFPRFQAPTKIYRGMVTITLPTIPTKTLDTIAHTFISAIHAIFHRYDIIYLCGVGNAIIGGILRAAGMTVIINVDGADFRRQKWGSFARMWLRMSERWATMLADAIIADNHEIVYRYEREYKTRPLYLSYGCIIRDQPVKCGELEHWKLEPRRYLLFVSRLTPENEADLLLRAYARTSVDIPLVICGGANYEQSHLEYLKSLATDRVIFTGARYGDSYLELSQNALFFVMPASIEATRLVLLDQMGMGSAILYNDCLATREVVGDAAEPFDADNAEEALATKITYLADHPEHCAELGRKAMARAKATFDWNHVVDEYESLFEELGVGATKPAPTA</sequence>
<dbReference type="OrthoDB" id="9771846at2"/>
<dbReference type="Pfam" id="PF00534">
    <property type="entry name" value="Glycos_transf_1"/>
    <property type="match status" value="1"/>
</dbReference>
<comment type="caution">
    <text evidence="5">The sequence shown here is derived from an EMBL/GenBank/DDBJ whole genome shotgun (WGS) entry which is preliminary data.</text>
</comment>
<dbReference type="InParanoid" id="A0A146G1N3"/>
<dbReference type="InterPro" id="IPR001296">
    <property type="entry name" value="Glyco_trans_1"/>
</dbReference>
<evidence type="ECO:0000313" key="6">
    <source>
        <dbReference type="Proteomes" id="UP000076023"/>
    </source>
</evidence>
<dbReference type="RefSeq" id="WP_075077630.1">
    <property type="nucleotide sequence ID" value="NZ_BDCO01000002.1"/>
</dbReference>
<evidence type="ECO:0000256" key="1">
    <source>
        <dbReference type="ARBA" id="ARBA00022676"/>
    </source>
</evidence>
<evidence type="ECO:0000256" key="2">
    <source>
        <dbReference type="ARBA" id="ARBA00022679"/>
    </source>
</evidence>
<proteinExistence type="predicted"/>
<dbReference type="CDD" id="cd06533">
    <property type="entry name" value="Glyco_transf_WecG_TagA"/>
    <property type="match status" value="1"/>
</dbReference>
<reference evidence="6" key="1">
    <citation type="journal article" date="2017" name="Genome Announc.">
        <title>Draft Genome Sequence of Terrimicrobium sacchariphilum NM-5T, a Facultative Anaerobic Soil Bacterium of the Class Spartobacteria.</title>
        <authorList>
            <person name="Qiu Y.L."/>
            <person name="Tourlousse D.M."/>
            <person name="Matsuura N."/>
            <person name="Ohashi A."/>
            <person name="Sekiguchi Y."/>
        </authorList>
    </citation>
    <scope>NUCLEOTIDE SEQUENCE [LARGE SCALE GENOMIC DNA]</scope>
    <source>
        <strain evidence="6">NM-5</strain>
    </source>
</reference>
<dbReference type="InterPro" id="IPR004629">
    <property type="entry name" value="WecG_TagA_CpsF"/>
</dbReference>
<dbReference type="NCBIfam" id="TIGR00696">
    <property type="entry name" value="wecG_tagA_cpsF"/>
    <property type="match status" value="1"/>
</dbReference>
<organism evidence="5 6">
    <name type="scientific">Terrimicrobium sacchariphilum</name>
    <dbReference type="NCBI Taxonomy" id="690879"/>
    <lineage>
        <taxon>Bacteria</taxon>
        <taxon>Pseudomonadati</taxon>
        <taxon>Verrucomicrobiota</taxon>
        <taxon>Terrimicrobiia</taxon>
        <taxon>Terrimicrobiales</taxon>
        <taxon>Terrimicrobiaceae</taxon>
        <taxon>Terrimicrobium</taxon>
    </lineage>
</organism>
<protein>
    <submittedName>
        <fullName evidence="5">Polymer biosynthesis protein, WecB/TagA/CpsF family</fullName>
    </submittedName>
</protein>
<evidence type="ECO:0000259" key="3">
    <source>
        <dbReference type="Pfam" id="PF00534"/>
    </source>
</evidence>
<dbReference type="EMBL" id="BDCO01000002">
    <property type="protein sequence ID" value="GAT31745.1"/>
    <property type="molecule type" value="Genomic_DNA"/>
</dbReference>
<dbReference type="Pfam" id="PF03808">
    <property type="entry name" value="Glyco_tran_WecG"/>
    <property type="match status" value="1"/>
</dbReference>
<dbReference type="Gene3D" id="3.40.50.2000">
    <property type="entry name" value="Glycogen Phosphorylase B"/>
    <property type="match status" value="2"/>
</dbReference>
<feature type="domain" description="Glycosyltransferase subfamily 4-like N-terminal" evidence="4">
    <location>
        <begin position="282"/>
        <end position="428"/>
    </location>
</feature>
<keyword evidence="6" id="KW-1185">Reference proteome</keyword>
<accession>A0A146G1N3</accession>
<dbReference type="AlphaFoldDB" id="A0A146G1N3"/>
<dbReference type="PANTHER" id="PTHR34136">
    <property type="match status" value="1"/>
</dbReference>
<feature type="domain" description="Glycosyl transferase family 1" evidence="3">
    <location>
        <begin position="456"/>
        <end position="606"/>
    </location>
</feature>
<dbReference type="STRING" id="690879.TSACC_2139"/>
<dbReference type="Proteomes" id="UP000076023">
    <property type="component" value="Unassembled WGS sequence"/>
</dbReference>
<gene>
    <name evidence="5" type="ORF">TSACC_2139</name>
</gene>
<dbReference type="PANTHER" id="PTHR34136:SF1">
    <property type="entry name" value="UDP-N-ACETYL-D-MANNOSAMINURONIC ACID TRANSFERASE"/>
    <property type="match status" value="1"/>
</dbReference>
<evidence type="ECO:0000313" key="5">
    <source>
        <dbReference type="EMBL" id="GAT31745.1"/>
    </source>
</evidence>
<evidence type="ECO:0000259" key="4">
    <source>
        <dbReference type="Pfam" id="PF13439"/>
    </source>
</evidence>
<dbReference type="GO" id="GO:0016758">
    <property type="term" value="F:hexosyltransferase activity"/>
    <property type="evidence" value="ECO:0007669"/>
    <property type="project" value="TreeGrafter"/>
</dbReference>
<keyword evidence="2" id="KW-0808">Transferase</keyword>
<dbReference type="Pfam" id="PF13439">
    <property type="entry name" value="Glyco_transf_4"/>
    <property type="match status" value="1"/>
</dbReference>
<name>A0A146G1N3_TERSA</name>
<dbReference type="SUPFAM" id="SSF53756">
    <property type="entry name" value="UDP-Glycosyltransferase/glycogen phosphorylase"/>
    <property type="match status" value="1"/>
</dbReference>